<evidence type="ECO:0000259" key="2">
    <source>
        <dbReference type="PROSITE" id="PS50994"/>
    </source>
</evidence>
<name>A0A151T489_CAJCA</name>
<dbReference type="PROSITE" id="PS50879">
    <property type="entry name" value="RNASE_H_1"/>
    <property type="match status" value="1"/>
</dbReference>
<dbReference type="EMBL" id="CM003610">
    <property type="protein sequence ID" value="KYP61863.1"/>
    <property type="molecule type" value="Genomic_DNA"/>
</dbReference>
<protein>
    <submittedName>
        <fullName evidence="3">Retrovirus-related Pol polyprotein from transposon 412 family</fullName>
    </submittedName>
</protein>
<dbReference type="Gramene" id="C.cajan_15910.t">
    <property type="protein sequence ID" value="C.cajan_15910.t"/>
    <property type="gene ID" value="C.cajan_15910"/>
</dbReference>
<dbReference type="GO" id="GO:0015074">
    <property type="term" value="P:DNA integration"/>
    <property type="evidence" value="ECO:0007669"/>
    <property type="project" value="InterPro"/>
</dbReference>
<dbReference type="Proteomes" id="UP000075243">
    <property type="component" value="Chromosome 8"/>
</dbReference>
<evidence type="ECO:0000259" key="1">
    <source>
        <dbReference type="PROSITE" id="PS50879"/>
    </source>
</evidence>
<proteinExistence type="predicted"/>
<accession>A0A151T489</accession>
<feature type="domain" description="Integrase catalytic" evidence="2">
    <location>
        <begin position="276"/>
        <end position="419"/>
    </location>
</feature>
<organism evidence="3 4">
    <name type="scientific">Cajanus cajan</name>
    <name type="common">Pigeon pea</name>
    <name type="synonym">Cajanus indicus</name>
    <dbReference type="NCBI Taxonomy" id="3821"/>
    <lineage>
        <taxon>Eukaryota</taxon>
        <taxon>Viridiplantae</taxon>
        <taxon>Streptophyta</taxon>
        <taxon>Embryophyta</taxon>
        <taxon>Tracheophyta</taxon>
        <taxon>Spermatophyta</taxon>
        <taxon>Magnoliopsida</taxon>
        <taxon>eudicotyledons</taxon>
        <taxon>Gunneridae</taxon>
        <taxon>Pentapetalae</taxon>
        <taxon>rosids</taxon>
        <taxon>fabids</taxon>
        <taxon>Fabales</taxon>
        <taxon>Fabaceae</taxon>
        <taxon>Papilionoideae</taxon>
        <taxon>50 kb inversion clade</taxon>
        <taxon>NPAAA clade</taxon>
        <taxon>indigoferoid/millettioid clade</taxon>
        <taxon>Phaseoleae</taxon>
        <taxon>Cajanus</taxon>
    </lineage>
</organism>
<dbReference type="GO" id="GO:0004523">
    <property type="term" value="F:RNA-DNA hybrid ribonuclease activity"/>
    <property type="evidence" value="ECO:0007669"/>
    <property type="project" value="InterPro"/>
</dbReference>
<gene>
    <name evidence="3" type="ORF">KK1_016375</name>
</gene>
<dbReference type="InterPro" id="IPR002156">
    <property type="entry name" value="RNaseH_domain"/>
</dbReference>
<dbReference type="OMA" id="ARSSIYK"/>
<dbReference type="InterPro" id="IPR041588">
    <property type="entry name" value="Integrase_H2C2"/>
</dbReference>
<evidence type="ECO:0000313" key="3">
    <source>
        <dbReference type="EMBL" id="KYP61863.1"/>
    </source>
</evidence>
<dbReference type="GO" id="GO:0003676">
    <property type="term" value="F:nucleic acid binding"/>
    <property type="evidence" value="ECO:0007669"/>
    <property type="project" value="InterPro"/>
</dbReference>
<dbReference type="Pfam" id="PF00665">
    <property type="entry name" value="rve"/>
    <property type="match status" value="1"/>
</dbReference>
<dbReference type="STRING" id="3821.A0A151T489"/>
<evidence type="ECO:0000313" key="4">
    <source>
        <dbReference type="Proteomes" id="UP000075243"/>
    </source>
</evidence>
<dbReference type="CDD" id="cd09279">
    <property type="entry name" value="RNase_HI_like"/>
    <property type="match status" value="1"/>
</dbReference>
<dbReference type="InterPro" id="IPR036397">
    <property type="entry name" value="RNaseH_sf"/>
</dbReference>
<dbReference type="PANTHER" id="PTHR48475">
    <property type="entry name" value="RIBONUCLEASE H"/>
    <property type="match status" value="1"/>
</dbReference>
<sequence length="419" mass="47983">MSFGLSNEPSIFQKAMNDLLRLFLRSHFGAIPQIQLQVTNNQAEYEALLAGLRLARDLGARRVSCNSDSKLMVEQLSGTYQANDTLLKRYFHIASHQISSFDEFTIQHVPREQNARADLLSKLASTKRPGQHRTIIQETLHSPSLDDKVVNASDSEDQGWMTDIWSYLKEGILPEDKDEARKMRMRLAKFVIVGDKLFKMLKCLTAPQAAYVIEEIHRGICGMHTGARSMATKVLRAGYYWPTLKSDCQDYVQRCKECQQFGNTHWQLSEALHHMMSAWPFSRWGMDILGPFSPAKGQLKFLLVAINYFTKWIEACPLAKITTKNVQRFTWRSFVCRFRIPHTLVTDNGRQFIAHGFEDFLRELSIKHLPTSVEHPQTNGQAEAANKVILQELKKRLGNAKGQWADELPSILWAYHCTP</sequence>
<dbReference type="AlphaFoldDB" id="A0A151T489"/>
<keyword evidence="4" id="KW-1185">Reference proteome</keyword>
<reference evidence="3 4" key="1">
    <citation type="journal article" date="2012" name="Nat. Biotechnol.">
        <title>Draft genome sequence of pigeonpea (Cajanus cajan), an orphan legume crop of resource-poor farmers.</title>
        <authorList>
            <person name="Varshney R.K."/>
            <person name="Chen W."/>
            <person name="Li Y."/>
            <person name="Bharti A.K."/>
            <person name="Saxena R.K."/>
            <person name="Schlueter J.A."/>
            <person name="Donoghue M.T."/>
            <person name="Azam S."/>
            <person name="Fan G."/>
            <person name="Whaley A.M."/>
            <person name="Farmer A.D."/>
            <person name="Sheridan J."/>
            <person name="Iwata A."/>
            <person name="Tuteja R."/>
            <person name="Penmetsa R.V."/>
            <person name="Wu W."/>
            <person name="Upadhyaya H.D."/>
            <person name="Yang S.P."/>
            <person name="Shah T."/>
            <person name="Saxena K.B."/>
            <person name="Michael T."/>
            <person name="McCombie W.R."/>
            <person name="Yang B."/>
            <person name="Zhang G."/>
            <person name="Yang H."/>
            <person name="Wang J."/>
            <person name="Spillane C."/>
            <person name="Cook D.R."/>
            <person name="May G.D."/>
            <person name="Xu X."/>
            <person name="Jackson S.A."/>
        </authorList>
    </citation>
    <scope>NUCLEOTIDE SEQUENCE [LARGE SCALE GENOMIC DNA]</scope>
    <source>
        <strain evidence="4">cv. Asha</strain>
    </source>
</reference>
<dbReference type="Gene3D" id="1.10.340.70">
    <property type="match status" value="1"/>
</dbReference>
<dbReference type="PANTHER" id="PTHR48475:SF2">
    <property type="entry name" value="RIBONUCLEASE H"/>
    <property type="match status" value="1"/>
</dbReference>
<dbReference type="InterPro" id="IPR001584">
    <property type="entry name" value="Integrase_cat-core"/>
</dbReference>
<dbReference type="PROSITE" id="PS50994">
    <property type="entry name" value="INTEGRASE"/>
    <property type="match status" value="1"/>
</dbReference>
<dbReference type="Pfam" id="PF13456">
    <property type="entry name" value="RVT_3"/>
    <property type="match status" value="1"/>
</dbReference>
<dbReference type="SUPFAM" id="SSF53098">
    <property type="entry name" value="Ribonuclease H-like"/>
    <property type="match status" value="2"/>
</dbReference>
<dbReference type="Pfam" id="PF17921">
    <property type="entry name" value="Integrase_H2C2"/>
    <property type="match status" value="1"/>
</dbReference>
<dbReference type="Gene3D" id="3.30.420.10">
    <property type="entry name" value="Ribonuclease H-like superfamily/Ribonuclease H"/>
    <property type="match status" value="2"/>
</dbReference>
<dbReference type="InterPro" id="IPR012337">
    <property type="entry name" value="RNaseH-like_sf"/>
</dbReference>
<feature type="domain" description="RNase H type-1" evidence="1">
    <location>
        <begin position="1"/>
        <end position="126"/>
    </location>
</feature>